<protein>
    <submittedName>
        <fullName evidence="1">Uncharacterized protein</fullName>
    </submittedName>
</protein>
<comment type="caution">
    <text evidence="1">The sequence shown here is derived from an EMBL/GenBank/DDBJ whole genome shotgun (WGS) entry which is preliminary data.</text>
</comment>
<dbReference type="Proteomes" id="UP000559256">
    <property type="component" value="Unassembled WGS sequence"/>
</dbReference>
<organism evidence="1 2">
    <name type="scientific">Tetrapyrgos nigripes</name>
    <dbReference type="NCBI Taxonomy" id="182062"/>
    <lineage>
        <taxon>Eukaryota</taxon>
        <taxon>Fungi</taxon>
        <taxon>Dikarya</taxon>
        <taxon>Basidiomycota</taxon>
        <taxon>Agaricomycotina</taxon>
        <taxon>Agaricomycetes</taxon>
        <taxon>Agaricomycetidae</taxon>
        <taxon>Agaricales</taxon>
        <taxon>Marasmiineae</taxon>
        <taxon>Marasmiaceae</taxon>
        <taxon>Tetrapyrgos</taxon>
    </lineage>
</organism>
<name>A0A8H5GZE6_9AGAR</name>
<accession>A0A8H5GZE6</accession>
<dbReference type="EMBL" id="JAACJM010000003">
    <property type="protein sequence ID" value="KAF5373842.1"/>
    <property type="molecule type" value="Genomic_DNA"/>
</dbReference>
<gene>
    <name evidence="1" type="ORF">D9758_000919</name>
</gene>
<sequence length="137" mass="14679">MFSIPGQEEAETFEVGEGIVGYGLEEAASSYVLLPLCPIIKLSCCFGVFGPTFVTDQSIAFADDTPPPRLICCRQRLTRSISIETSFLSPNNPSLPPLTPTSSLAYAMLMEKGEAAEAWLGSSSFSNAKGDKDGPYE</sequence>
<dbReference type="AlphaFoldDB" id="A0A8H5GZE6"/>
<keyword evidence="2" id="KW-1185">Reference proteome</keyword>
<evidence type="ECO:0000313" key="2">
    <source>
        <dbReference type="Proteomes" id="UP000559256"/>
    </source>
</evidence>
<proteinExistence type="predicted"/>
<evidence type="ECO:0000313" key="1">
    <source>
        <dbReference type="EMBL" id="KAF5373842.1"/>
    </source>
</evidence>
<reference evidence="1 2" key="1">
    <citation type="journal article" date="2020" name="ISME J.">
        <title>Uncovering the hidden diversity of litter-decomposition mechanisms in mushroom-forming fungi.</title>
        <authorList>
            <person name="Floudas D."/>
            <person name="Bentzer J."/>
            <person name="Ahren D."/>
            <person name="Johansson T."/>
            <person name="Persson P."/>
            <person name="Tunlid A."/>
        </authorList>
    </citation>
    <scope>NUCLEOTIDE SEQUENCE [LARGE SCALE GENOMIC DNA]</scope>
    <source>
        <strain evidence="1 2">CBS 291.85</strain>
    </source>
</reference>